<feature type="transmembrane region" description="Helical" evidence="8">
    <location>
        <begin position="228"/>
        <end position="250"/>
    </location>
</feature>
<keyword evidence="4 8" id="KW-1003">Cell membrane</keyword>
<evidence type="ECO:0000256" key="3">
    <source>
        <dbReference type="ARBA" id="ARBA00022448"/>
    </source>
</evidence>
<keyword evidence="5 8" id="KW-0812">Transmembrane</keyword>
<protein>
    <recommendedName>
        <fullName evidence="8">Probable membrane transporter protein</fullName>
    </recommendedName>
</protein>
<dbReference type="PANTHER" id="PTHR30269">
    <property type="entry name" value="TRANSMEMBRANE PROTEIN YFCA"/>
    <property type="match status" value="1"/>
</dbReference>
<dbReference type="PANTHER" id="PTHR30269:SF32">
    <property type="entry name" value="MEMBRANE TRANSPORTER PROTEIN-RELATED"/>
    <property type="match status" value="1"/>
</dbReference>
<feature type="transmembrane region" description="Helical" evidence="8">
    <location>
        <begin position="131"/>
        <end position="149"/>
    </location>
</feature>
<dbReference type="Pfam" id="PF01925">
    <property type="entry name" value="TauE"/>
    <property type="match status" value="1"/>
</dbReference>
<keyword evidence="6 8" id="KW-1133">Transmembrane helix</keyword>
<dbReference type="AlphaFoldDB" id="A0A1I3ICI5"/>
<dbReference type="InterPro" id="IPR002781">
    <property type="entry name" value="TM_pro_TauE-like"/>
</dbReference>
<dbReference type="EMBL" id="FORF01000002">
    <property type="protein sequence ID" value="SFI45651.1"/>
    <property type="molecule type" value="Genomic_DNA"/>
</dbReference>
<comment type="subcellular location">
    <subcellularLocation>
        <location evidence="1 8">Cell membrane</location>
        <topology evidence="1 8">Multi-pass membrane protein</topology>
    </subcellularLocation>
</comment>
<feature type="transmembrane region" description="Helical" evidence="8">
    <location>
        <begin position="198"/>
        <end position="216"/>
    </location>
</feature>
<dbReference type="STRING" id="1121003.SAMN03080618_00514"/>
<feature type="transmembrane region" description="Helical" evidence="8">
    <location>
        <begin position="39"/>
        <end position="56"/>
    </location>
</feature>
<evidence type="ECO:0000256" key="7">
    <source>
        <dbReference type="ARBA" id="ARBA00023136"/>
    </source>
</evidence>
<evidence type="ECO:0000313" key="10">
    <source>
        <dbReference type="Proteomes" id="UP000242763"/>
    </source>
</evidence>
<evidence type="ECO:0000256" key="8">
    <source>
        <dbReference type="RuleBase" id="RU363041"/>
    </source>
</evidence>
<proteinExistence type="inferred from homology"/>
<name>A0A1I3ICI5_9HYPH</name>
<feature type="transmembrane region" description="Helical" evidence="8">
    <location>
        <begin position="104"/>
        <end position="125"/>
    </location>
</feature>
<reference evidence="10" key="1">
    <citation type="submission" date="2016-10" db="EMBL/GenBank/DDBJ databases">
        <authorList>
            <person name="Varghese N."/>
            <person name="Submissions S."/>
        </authorList>
    </citation>
    <scope>NUCLEOTIDE SEQUENCE [LARGE SCALE GENOMIC DNA]</scope>
    <source>
        <strain evidence="10">DSM 21857</strain>
    </source>
</reference>
<dbReference type="GO" id="GO:0005886">
    <property type="term" value="C:plasma membrane"/>
    <property type="evidence" value="ECO:0007669"/>
    <property type="project" value="UniProtKB-SubCell"/>
</dbReference>
<keyword evidence="3" id="KW-0813">Transport</keyword>
<comment type="similarity">
    <text evidence="2 8">Belongs to the 4-toluene sulfonate uptake permease (TSUP) (TC 2.A.102) family.</text>
</comment>
<keyword evidence="10" id="KW-1185">Reference proteome</keyword>
<accession>A0A1I3ICI5</accession>
<dbReference type="InterPro" id="IPR052017">
    <property type="entry name" value="TSUP"/>
</dbReference>
<evidence type="ECO:0000256" key="1">
    <source>
        <dbReference type="ARBA" id="ARBA00004651"/>
    </source>
</evidence>
<evidence type="ECO:0000256" key="2">
    <source>
        <dbReference type="ARBA" id="ARBA00009142"/>
    </source>
</evidence>
<dbReference type="Proteomes" id="UP000242763">
    <property type="component" value="Unassembled WGS sequence"/>
</dbReference>
<feature type="transmembrane region" description="Helical" evidence="8">
    <location>
        <begin position="262"/>
        <end position="282"/>
    </location>
</feature>
<evidence type="ECO:0000256" key="4">
    <source>
        <dbReference type="ARBA" id="ARBA00022475"/>
    </source>
</evidence>
<gene>
    <name evidence="9" type="ORF">SAMN03080618_00514</name>
</gene>
<evidence type="ECO:0000313" key="9">
    <source>
        <dbReference type="EMBL" id="SFI45651.1"/>
    </source>
</evidence>
<evidence type="ECO:0000256" key="6">
    <source>
        <dbReference type="ARBA" id="ARBA00022989"/>
    </source>
</evidence>
<keyword evidence="7 8" id="KW-0472">Membrane</keyword>
<evidence type="ECO:0000256" key="5">
    <source>
        <dbReference type="ARBA" id="ARBA00022692"/>
    </source>
</evidence>
<organism evidence="9 10">
    <name type="scientific">Aquamicrobium aerolatum DSM 21857</name>
    <dbReference type="NCBI Taxonomy" id="1121003"/>
    <lineage>
        <taxon>Bacteria</taxon>
        <taxon>Pseudomonadati</taxon>
        <taxon>Pseudomonadota</taxon>
        <taxon>Alphaproteobacteria</taxon>
        <taxon>Hyphomicrobiales</taxon>
        <taxon>Phyllobacteriaceae</taxon>
        <taxon>Aerobium</taxon>
    </lineage>
</organism>
<sequence>MRYRAGYLYGSRGARRSYLTKPIPQTTDSAFMTIDPTQFVLVFICLALGGVLKGATGAGAPILAIPALAAMFDVKLAVVIMMMPNLLTNLWQGWRHREHRLAGHLGWIFAVTGALGALAGTIMLAWLPHEALAMIVAFAVICYVILRLCRPDWSLSLQAGERLSAPAGLVAGILQGSSGISAPVSITFLSAMRLDRQAYIFTISVFFVAMTAVQIPTLGMVGLLSAPLLAISLAAVVPILLFMPVGTALAQRLSPAAFDRAILLLLIGLALKLVFEAAPSVFGW</sequence>